<protein>
    <submittedName>
        <fullName evidence="3">Glycoside hydrolase family 65 protein</fullName>
    </submittedName>
</protein>
<dbReference type="AlphaFoldDB" id="A0A9X2JFL1"/>
<dbReference type="InterPro" id="IPR005196">
    <property type="entry name" value="Glyco_hydro_65_N"/>
</dbReference>
<dbReference type="GO" id="GO:0005975">
    <property type="term" value="P:carbohydrate metabolic process"/>
    <property type="evidence" value="ECO:0007669"/>
    <property type="project" value="InterPro"/>
</dbReference>
<reference evidence="3" key="1">
    <citation type="submission" date="2022-06" db="EMBL/GenBank/DDBJ databases">
        <title>Solitalea sp. MAHUQ-68 isolated from rhizospheric soil.</title>
        <authorList>
            <person name="Huq M.A."/>
        </authorList>
    </citation>
    <scope>NUCLEOTIDE SEQUENCE</scope>
    <source>
        <strain evidence="3">MAHUQ-68</strain>
    </source>
</reference>
<evidence type="ECO:0000313" key="4">
    <source>
        <dbReference type="Proteomes" id="UP001155182"/>
    </source>
</evidence>
<dbReference type="Gene3D" id="2.70.98.40">
    <property type="entry name" value="Glycoside hydrolase, family 65, N-terminal domain"/>
    <property type="match status" value="1"/>
</dbReference>
<feature type="domain" description="Glycoside hydrolase family 65 central catalytic" evidence="1">
    <location>
        <begin position="591"/>
        <end position="663"/>
    </location>
</feature>
<organism evidence="3 4">
    <name type="scientific">Solitalea agri</name>
    <dbReference type="NCBI Taxonomy" id="2953739"/>
    <lineage>
        <taxon>Bacteria</taxon>
        <taxon>Pseudomonadati</taxon>
        <taxon>Bacteroidota</taxon>
        <taxon>Sphingobacteriia</taxon>
        <taxon>Sphingobacteriales</taxon>
        <taxon>Sphingobacteriaceae</taxon>
        <taxon>Solitalea</taxon>
    </lineage>
</organism>
<dbReference type="GO" id="GO:0004553">
    <property type="term" value="F:hydrolase activity, hydrolyzing O-glycosyl compounds"/>
    <property type="evidence" value="ECO:0007669"/>
    <property type="project" value="TreeGrafter"/>
</dbReference>
<feature type="domain" description="Glycoside hydrolase family 65 central catalytic" evidence="1">
    <location>
        <begin position="371"/>
        <end position="563"/>
    </location>
</feature>
<dbReference type="PANTHER" id="PTHR11051:SF8">
    <property type="entry name" value="PROTEIN-GLUCOSYLGALACTOSYLHYDROXYLYSINE GLUCOSIDASE"/>
    <property type="match status" value="1"/>
</dbReference>
<name>A0A9X2JFL1_9SPHI</name>
<proteinExistence type="predicted"/>
<dbReference type="InterPro" id="IPR005195">
    <property type="entry name" value="Glyco_hydro_65_M"/>
</dbReference>
<dbReference type="RefSeq" id="WP_252588201.1">
    <property type="nucleotide sequence ID" value="NZ_JAMWYS010000036.1"/>
</dbReference>
<dbReference type="Proteomes" id="UP001155182">
    <property type="component" value="Unassembled WGS sequence"/>
</dbReference>
<dbReference type="InterPro" id="IPR012341">
    <property type="entry name" value="6hp_glycosidase-like_sf"/>
</dbReference>
<feature type="domain" description="Glycoside hydrolase family 65 N-terminal" evidence="2">
    <location>
        <begin position="103"/>
        <end position="303"/>
    </location>
</feature>
<keyword evidence="4" id="KW-1185">Reference proteome</keyword>
<gene>
    <name evidence="3" type="ORF">NF867_11790</name>
</gene>
<keyword evidence="3" id="KW-0378">Hydrolase</keyword>
<dbReference type="Gene3D" id="1.50.10.10">
    <property type="match status" value="1"/>
</dbReference>
<dbReference type="Pfam" id="PF03632">
    <property type="entry name" value="Glyco_hydro_65m"/>
    <property type="match status" value="2"/>
</dbReference>
<evidence type="ECO:0000313" key="3">
    <source>
        <dbReference type="EMBL" id="MCO4293546.1"/>
    </source>
</evidence>
<dbReference type="PANTHER" id="PTHR11051">
    <property type="entry name" value="GLYCOSYL HYDROLASE-RELATED"/>
    <property type="match status" value="1"/>
</dbReference>
<evidence type="ECO:0000259" key="1">
    <source>
        <dbReference type="Pfam" id="PF03632"/>
    </source>
</evidence>
<dbReference type="SUPFAM" id="SSF48208">
    <property type="entry name" value="Six-hairpin glycosidases"/>
    <property type="match status" value="1"/>
</dbReference>
<dbReference type="EMBL" id="JAMWYS010000036">
    <property type="protein sequence ID" value="MCO4293546.1"/>
    <property type="molecule type" value="Genomic_DNA"/>
</dbReference>
<evidence type="ECO:0000259" key="2">
    <source>
        <dbReference type="Pfam" id="PF03636"/>
    </source>
</evidence>
<comment type="caution">
    <text evidence="3">The sequence shown here is derived from an EMBL/GenBank/DDBJ whole genome shotgun (WGS) entry which is preliminary data.</text>
</comment>
<sequence>MIKYNFKSWIFSIYERPTERHAELPAERYTELPAERHTELPAECHAERSRSVANWYSKIKSYGKCAFCLVAAFLLTAINVNAQVDPWVIKADKIDPSNYYGVSVANGMVGIVSSPEPFKVKNIVLAGAYDLYGRGRVSNFINSINLLNMGLSIDGKSISANNISNITQQLNMKNGSFTSTFNVGEKATVSYTVYSLRHLPYSVLVDISISAKQDVEISASNTMETPDALRDAQNYFNEIARSHVTISLLTTTAKSPTGKIGLAASTTFLFEEPKDLQPNIIHAMYDNNKHSMRFTKKIQAGTTYSYAIAGAILSTAHHPDPLNEAERLTIFAKMEGKQRLISLHNKAWDDLWKSDILIEGDDQAQQDVRSMLYHLYAFSRAGSGMSLSPMGLSGLGYNGHVFWDTDTWMFPPLLVLHPEIAESLIDYRFKRLEVAKQNAFSHGYKGARFPWESAESGAEETPVWALSGPFEHHITGCVAFATWNYYCVTQDKEWLKNKGWPILEATADFWASRVERNGPGKFDIKNVVASDEWAENVDNDAFTNAVAKANLEIANQAAKLLGKLENADWSLVAKNIPILQFPDGVTREHATYNGEPIKQADVNLLAYPLKAITTEEQIQKDLKYYQTRVPVSGTPAMTQAIFSLLYARLGDEKQAYHYFQDAFIPNLNPPFRVIAETKGGTNPYFATGAGGVLQAVLMGFGGLDITPKGIQQVKSKLPAHWKSLTIKGVGPAKATYLIKK</sequence>
<dbReference type="InterPro" id="IPR037018">
    <property type="entry name" value="GH65_N"/>
</dbReference>
<dbReference type="InterPro" id="IPR008928">
    <property type="entry name" value="6-hairpin_glycosidase_sf"/>
</dbReference>
<dbReference type="Pfam" id="PF03636">
    <property type="entry name" value="Glyco_hydro_65N"/>
    <property type="match status" value="1"/>
</dbReference>
<accession>A0A9X2JFL1</accession>